<sequence length="150" mass="16614">MSACHKSHSELLLNSHLDRFPRGLKLQFQVRPSATRIEVLVNEKVLVSKQVSKLLEDDVAGLWPTDRAKLKAEIRGWLEDSPEEQQLVPTLPDPSVREKTGSSWFEIVGSVMVILSVGVAIYVVTYFLSLGLKSGSSGGDGDQPLDHYEL</sequence>
<keyword evidence="3" id="KW-1185">Reference proteome</keyword>
<evidence type="ECO:0000313" key="2">
    <source>
        <dbReference type="EMBL" id="CAJ1406394.1"/>
    </source>
</evidence>
<reference evidence="2" key="1">
    <citation type="submission" date="2023-08" db="EMBL/GenBank/DDBJ databases">
        <authorList>
            <person name="Chen Y."/>
            <person name="Shah S."/>
            <person name="Dougan E. K."/>
            <person name="Thang M."/>
            <person name="Chan C."/>
        </authorList>
    </citation>
    <scope>NUCLEOTIDE SEQUENCE</scope>
</reference>
<comment type="caution">
    <text evidence="2">The sequence shown here is derived from an EMBL/GenBank/DDBJ whole genome shotgun (WGS) entry which is preliminary data.</text>
</comment>
<name>A0AA36JIQ2_9DINO</name>
<dbReference type="EMBL" id="CAUJNA010003627">
    <property type="protein sequence ID" value="CAJ1406394.1"/>
    <property type="molecule type" value="Genomic_DNA"/>
</dbReference>
<proteinExistence type="predicted"/>
<organism evidence="2 3">
    <name type="scientific">Effrenium voratum</name>
    <dbReference type="NCBI Taxonomy" id="2562239"/>
    <lineage>
        <taxon>Eukaryota</taxon>
        <taxon>Sar</taxon>
        <taxon>Alveolata</taxon>
        <taxon>Dinophyceae</taxon>
        <taxon>Suessiales</taxon>
        <taxon>Symbiodiniaceae</taxon>
        <taxon>Effrenium</taxon>
    </lineage>
</organism>
<feature type="transmembrane region" description="Helical" evidence="1">
    <location>
        <begin position="107"/>
        <end position="128"/>
    </location>
</feature>
<evidence type="ECO:0000313" key="3">
    <source>
        <dbReference type="Proteomes" id="UP001178507"/>
    </source>
</evidence>
<dbReference type="AlphaFoldDB" id="A0AA36JIQ2"/>
<keyword evidence="1" id="KW-1133">Transmembrane helix</keyword>
<gene>
    <name evidence="2" type="ORF">EVOR1521_LOCUS28369</name>
</gene>
<keyword evidence="1" id="KW-0472">Membrane</keyword>
<keyword evidence="1" id="KW-0812">Transmembrane</keyword>
<dbReference type="Proteomes" id="UP001178507">
    <property type="component" value="Unassembled WGS sequence"/>
</dbReference>
<protein>
    <submittedName>
        <fullName evidence="2">Uncharacterized protein</fullName>
    </submittedName>
</protein>
<evidence type="ECO:0000256" key="1">
    <source>
        <dbReference type="SAM" id="Phobius"/>
    </source>
</evidence>
<accession>A0AA36JIQ2</accession>